<feature type="region of interest" description="Disordered" evidence="1">
    <location>
        <begin position="26"/>
        <end position="70"/>
    </location>
</feature>
<name>A0A6M1RXV4_9HYPH</name>
<sequence>MLFAALFAVASATPWPDIDTRRTQSVDALSTSSKPALAGKRDPARIVLTADQRQGSKARTSDNPDASGAVHGIELPVSVWALQTIERGRNPDHLAPPSAFNPRAPPFKAA</sequence>
<gene>
    <name evidence="2" type="ORF">G6N76_07840</name>
</gene>
<dbReference type="Proteomes" id="UP000477849">
    <property type="component" value="Unassembled WGS sequence"/>
</dbReference>
<feature type="region of interest" description="Disordered" evidence="1">
    <location>
        <begin position="88"/>
        <end position="110"/>
    </location>
</feature>
<dbReference type="EMBL" id="JAAKZH010000002">
    <property type="protein sequence ID" value="NGO63583.1"/>
    <property type="molecule type" value="Genomic_DNA"/>
</dbReference>
<dbReference type="AlphaFoldDB" id="A0A6M1RXV4"/>
<evidence type="ECO:0000313" key="3">
    <source>
        <dbReference type="Proteomes" id="UP000477849"/>
    </source>
</evidence>
<accession>A0A6M1RXV4</accession>
<dbReference type="RefSeq" id="WP_163903899.1">
    <property type="nucleotide sequence ID" value="NZ_CP048427.1"/>
</dbReference>
<protein>
    <submittedName>
        <fullName evidence="2">Uncharacterized protein</fullName>
    </submittedName>
</protein>
<comment type="caution">
    <text evidence="2">The sequence shown here is derived from an EMBL/GenBank/DDBJ whole genome shotgun (WGS) entry which is preliminary data.</text>
</comment>
<evidence type="ECO:0000256" key="1">
    <source>
        <dbReference type="SAM" id="MobiDB-lite"/>
    </source>
</evidence>
<organism evidence="2 3">
    <name type="scientific">Rhizobium daejeonense</name>
    <dbReference type="NCBI Taxonomy" id="240521"/>
    <lineage>
        <taxon>Bacteria</taxon>
        <taxon>Pseudomonadati</taxon>
        <taxon>Pseudomonadota</taxon>
        <taxon>Alphaproteobacteria</taxon>
        <taxon>Hyphomicrobiales</taxon>
        <taxon>Rhizobiaceae</taxon>
        <taxon>Rhizobium/Agrobacterium group</taxon>
        <taxon>Rhizobium</taxon>
    </lineage>
</organism>
<keyword evidence="3" id="KW-1185">Reference proteome</keyword>
<reference evidence="2 3" key="1">
    <citation type="submission" date="2020-02" db="EMBL/GenBank/DDBJ databases">
        <title>Genome sequence of the type strain CCBAU10050 of Rhizobium daejeonense.</title>
        <authorList>
            <person name="Gao J."/>
            <person name="Sun J."/>
        </authorList>
    </citation>
    <scope>NUCLEOTIDE SEQUENCE [LARGE SCALE GENOMIC DNA]</scope>
    <source>
        <strain evidence="2 3">CCBAU10050</strain>
    </source>
</reference>
<feature type="compositionally biased region" description="Polar residues" evidence="1">
    <location>
        <begin position="51"/>
        <end position="64"/>
    </location>
</feature>
<evidence type="ECO:0000313" key="2">
    <source>
        <dbReference type="EMBL" id="NGO63583.1"/>
    </source>
</evidence>
<proteinExistence type="predicted"/>